<dbReference type="GO" id="GO:0050661">
    <property type="term" value="F:NADP binding"/>
    <property type="evidence" value="ECO:0007669"/>
    <property type="project" value="InterPro"/>
</dbReference>
<comment type="pathway">
    <text evidence="2">Amino-acid biosynthesis; L-threonine biosynthesis; L-threonine from L-aspartate: step 3/5.</text>
</comment>
<dbReference type="CDD" id="cd04881">
    <property type="entry name" value="ACT_HSDH-Hom"/>
    <property type="match status" value="1"/>
</dbReference>
<dbReference type="EMBL" id="FPHV01000058">
    <property type="protein sequence ID" value="SFV81293.1"/>
    <property type="molecule type" value="Genomic_DNA"/>
</dbReference>
<evidence type="ECO:0000256" key="4">
    <source>
        <dbReference type="ARBA" id="ARBA00006753"/>
    </source>
</evidence>
<evidence type="ECO:0000256" key="12">
    <source>
        <dbReference type="ARBA" id="ARBA00023027"/>
    </source>
</evidence>
<keyword evidence="12" id="KW-0520">NAD</keyword>
<evidence type="ECO:0000256" key="9">
    <source>
        <dbReference type="ARBA" id="ARBA00022723"/>
    </source>
</evidence>
<dbReference type="GO" id="GO:0046872">
    <property type="term" value="F:metal ion binding"/>
    <property type="evidence" value="ECO:0007669"/>
    <property type="project" value="UniProtKB-KW"/>
</dbReference>
<comment type="similarity">
    <text evidence="4">Belongs to the homoserine dehydrogenase family.</text>
</comment>
<dbReference type="EC" id="1.1.1.3" evidence="5"/>
<keyword evidence="9" id="KW-0479">Metal-binding</keyword>
<dbReference type="SUPFAM" id="SSF51735">
    <property type="entry name" value="NAD(P)-binding Rossmann-fold domains"/>
    <property type="match status" value="1"/>
</dbReference>
<dbReference type="SUPFAM" id="SSF55347">
    <property type="entry name" value="Glyceraldehyde-3-phosphate dehydrogenase-like, C-terminal domain"/>
    <property type="match status" value="1"/>
</dbReference>
<comment type="pathway">
    <text evidence="3">Amino-acid biosynthesis; L-methionine biosynthesis via de novo pathway; L-homoserine from L-aspartate: step 3/3.</text>
</comment>
<dbReference type="InterPro" id="IPR001342">
    <property type="entry name" value="HDH_cat"/>
</dbReference>
<gene>
    <name evidence="15" type="ORF">MNB_SUP05-6-785</name>
</gene>
<comment type="cofactor">
    <cofactor evidence="1">
        <name>a metal cation</name>
        <dbReference type="ChEBI" id="CHEBI:25213"/>
    </cofactor>
</comment>
<dbReference type="GO" id="GO:0009086">
    <property type="term" value="P:methionine biosynthetic process"/>
    <property type="evidence" value="ECO:0007669"/>
    <property type="project" value="UniProtKB-KW"/>
</dbReference>
<dbReference type="InterPro" id="IPR016204">
    <property type="entry name" value="HDH"/>
</dbReference>
<evidence type="ECO:0000256" key="2">
    <source>
        <dbReference type="ARBA" id="ARBA00005056"/>
    </source>
</evidence>
<dbReference type="NCBIfam" id="NF004976">
    <property type="entry name" value="PRK06349.1"/>
    <property type="match status" value="1"/>
</dbReference>
<keyword evidence="11 15" id="KW-0560">Oxidoreductase</keyword>
<evidence type="ECO:0000256" key="3">
    <source>
        <dbReference type="ARBA" id="ARBA00005062"/>
    </source>
</evidence>
<dbReference type="InterPro" id="IPR005106">
    <property type="entry name" value="Asp/hSer_DH_NAD-bd"/>
</dbReference>
<dbReference type="UniPathway" id="UPA00051">
    <property type="reaction ID" value="UER00465"/>
</dbReference>
<evidence type="ECO:0000256" key="10">
    <source>
        <dbReference type="ARBA" id="ARBA00022857"/>
    </source>
</evidence>
<evidence type="ECO:0000256" key="13">
    <source>
        <dbReference type="ARBA" id="ARBA00023167"/>
    </source>
</evidence>
<protein>
    <recommendedName>
        <fullName evidence="6">Homoserine dehydrogenase</fullName>
        <ecNumber evidence="5">1.1.1.3</ecNumber>
    </recommendedName>
</protein>
<keyword evidence="8" id="KW-0791">Threonine biosynthesis</keyword>
<dbReference type="Pfam" id="PF03447">
    <property type="entry name" value="NAD_binding_3"/>
    <property type="match status" value="1"/>
</dbReference>
<keyword evidence="10" id="KW-0521">NADP</keyword>
<dbReference type="UniPathway" id="UPA00050">
    <property type="reaction ID" value="UER00063"/>
</dbReference>
<keyword evidence="7" id="KW-0028">Amino-acid biosynthesis</keyword>
<dbReference type="GO" id="GO:0009088">
    <property type="term" value="P:threonine biosynthetic process"/>
    <property type="evidence" value="ECO:0007669"/>
    <property type="project" value="UniProtKB-UniPathway"/>
</dbReference>
<dbReference type="PROSITE" id="PS01042">
    <property type="entry name" value="HOMOSER_DHGENASE"/>
    <property type="match status" value="1"/>
</dbReference>
<evidence type="ECO:0000256" key="11">
    <source>
        <dbReference type="ARBA" id="ARBA00023002"/>
    </source>
</evidence>
<organism evidence="15">
    <name type="scientific">hydrothermal vent metagenome</name>
    <dbReference type="NCBI Taxonomy" id="652676"/>
    <lineage>
        <taxon>unclassified sequences</taxon>
        <taxon>metagenomes</taxon>
        <taxon>ecological metagenomes</taxon>
    </lineage>
</organism>
<feature type="domain" description="ACT" evidence="14">
    <location>
        <begin position="345"/>
        <end position="425"/>
    </location>
</feature>
<dbReference type="InterPro" id="IPR045865">
    <property type="entry name" value="ACT-like_dom_sf"/>
</dbReference>
<evidence type="ECO:0000256" key="5">
    <source>
        <dbReference type="ARBA" id="ARBA00013213"/>
    </source>
</evidence>
<dbReference type="Pfam" id="PF01842">
    <property type="entry name" value="ACT"/>
    <property type="match status" value="1"/>
</dbReference>
<sequence>MNIGILGLGTVGGGVVNVLNKNQSEITRRSGASIQVTHAAVRDINQNRICPTDDLELTQDPVEIVNNTNIDIVLELMGGTGLAKELVETAIKNGKHVITANKALIATHGNELLALAKDNNVHLLFEAAVAGGIPILKSLEQGLSANKIEMLAGIINGTGNFILTEMRDKGRDFADVLKEAQALGYAEADPTFDVEGIDAAHKLAILASIAFGCELQFDKVSTEGISKIEGEDVTFATELGYSIKHLGIAKQIDGKMQMRVHPTLIPKTRLLANVDGVMNAVLVKGNAVGPTLYYGAGAGDEATASAVIADLVDIIKGTVSDDILGWQSFEAMPHQAVDEIESIFYLRLLATDKPGVLADITTIFAKHNISVEAVIQKQIDAQNNAHIAIITNQVKTGEINAAVDEIQKNDFIQETVKIIHVETLD</sequence>
<keyword evidence="13" id="KW-0486">Methionine biosynthesis</keyword>
<evidence type="ECO:0000313" key="15">
    <source>
        <dbReference type="EMBL" id="SFV81293.1"/>
    </source>
</evidence>
<evidence type="ECO:0000256" key="1">
    <source>
        <dbReference type="ARBA" id="ARBA00001920"/>
    </source>
</evidence>
<dbReference type="Gene3D" id="3.30.70.260">
    <property type="match status" value="1"/>
</dbReference>
<evidence type="ECO:0000256" key="7">
    <source>
        <dbReference type="ARBA" id="ARBA00022605"/>
    </source>
</evidence>
<dbReference type="PANTHER" id="PTHR43331:SF1">
    <property type="entry name" value="HOMOSERINE DEHYDROGENASE"/>
    <property type="match status" value="1"/>
</dbReference>
<dbReference type="AlphaFoldDB" id="A0A1W1DIS3"/>
<dbReference type="FunFam" id="3.40.50.720:FF:000062">
    <property type="entry name" value="Homoserine dehydrogenase"/>
    <property type="match status" value="1"/>
</dbReference>
<dbReference type="InterPro" id="IPR002912">
    <property type="entry name" value="ACT_dom"/>
</dbReference>
<dbReference type="SUPFAM" id="SSF55021">
    <property type="entry name" value="ACT-like"/>
    <property type="match status" value="1"/>
</dbReference>
<dbReference type="Gene3D" id="3.40.50.720">
    <property type="entry name" value="NAD(P)-binding Rossmann-like Domain"/>
    <property type="match status" value="1"/>
</dbReference>
<dbReference type="Gene3D" id="3.30.360.10">
    <property type="entry name" value="Dihydrodipicolinate Reductase, domain 2"/>
    <property type="match status" value="1"/>
</dbReference>
<dbReference type="PIRSF" id="PIRSF000098">
    <property type="entry name" value="Homoser_dehydrog"/>
    <property type="match status" value="1"/>
</dbReference>
<dbReference type="InterPro" id="IPR019811">
    <property type="entry name" value="HDH_CS"/>
</dbReference>
<dbReference type="FunFam" id="3.30.360.10:FF:000005">
    <property type="entry name" value="Homoserine dehydrogenase"/>
    <property type="match status" value="1"/>
</dbReference>
<evidence type="ECO:0000256" key="8">
    <source>
        <dbReference type="ARBA" id="ARBA00022697"/>
    </source>
</evidence>
<evidence type="ECO:0000256" key="6">
    <source>
        <dbReference type="ARBA" id="ARBA00013376"/>
    </source>
</evidence>
<dbReference type="GO" id="GO:0004412">
    <property type="term" value="F:homoserine dehydrogenase activity"/>
    <property type="evidence" value="ECO:0007669"/>
    <property type="project" value="UniProtKB-EC"/>
</dbReference>
<proteinExistence type="inferred from homology"/>
<reference evidence="15" key="1">
    <citation type="submission" date="2016-10" db="EMBL/GenBank/DDBJ databases">
        <authorList>
            <person name="de Groot N.N."/>
        </authorList>
    </citation>
    <scope>NUCLEOTIDE SEQUENCE</scope>
</reference>
<accession>A0A1W1DIS3</accession>
<name>A0A1W1DIS3_9ZZZZ</name>
<evidence type="ECO:0000259" key="14">
    <source>
        <dbReference type="PROSITE" id="PS51671"/>
    </source>
</evidence>
<dbReference type="Pfam" id="PF00742">
    <property type="entry name" value="Homoserine_dh"/>
    <property type="match status" value="1"/>
</dbReference>
<dbReference type="PROSITE" id="PS51671">
    <property type="entry name" value="ACT"/>
    <property type="match status" value="1"/>
</dbReference>
<dbReference type="InterPro" id="IPR036291">
    <property type="entry name" value="NAD(P)-bd_dom_sf"/>
</dbReference>
<dbReference type="PANTHER" id="PTHR43331">
    <property type="entry name" value="HOMOSERINE DEHYDROGENASE"/>
    <property type="match status" value="1"/>
</dbReference>